<dbReference type="Pfam" id="PF20684">
    <property type="entry name" value="Fung_rhodopsin"/>
    <property type="match status" value="1"/>
</dbReference>
<keyword evidence="2 7" id="KW-0812">Transmembrane</keyword>
<evidence type="ECO:0000256" key="2">
    <source>
        <dbReference type="ARBA" id="ARBA00022692"/>
    </source>
</evidence>
<feature type="domain" description="Rhodopsin" evidence="8">
    <location>
        <begin position="37"/>
        <end position="274"/>
    </location>
</feature>
<evidence type="ECO:0000256" key="4">
    <source>
        <dbReference type="ARBA" id="ARBA00023136"/>
    </source>
</evidence>
<feature type="transmembrane region" description="Helical" evidence="7">
    <location>
        <begin position="20"/>
        <end position="41"/>
    </location>
</feature>
<keyword evidence="4 7" id="KW-0472">Membrane</keyword>
<feature type="compositionally biased region" description="Basic and acidic residues" evidence="6">
    <location>
        <begin position="317"/>
        <end position="331"/>
    </location>
</feature>
<evidence type="ECO:0000256" key="3">
    <source>
        <dbReference type="ARBA" id="ARBA00022989"/>
    </source>
</evidence>
<feature type="transmembrane region" description="Helical" evidence="7">
    <location>
        <begin position="128"/>
        <end position="152"/>
    </location>
</feature>
<feature type="transmembrane region" description="Helical" evidence="7">
    <location>
        <begin position="92"/>
        <end position="116"/>
    </location>
</feature>
<dbReference type="PANTHER" id="PTHR33048:SF47">
    <property type="entry name" value="INTEGRAL MEMBRANE PROTEIN-RELATED"/>
    <property type="match status" value="1"/>
</dbReference>
<evidence type="ECO:0000313" key="9">
    <source>
        <dbReference type="EMBL" id="PLB50766.1"/>
    </source>
</evidence>
<accession>A0A2I2GCZ8</accession>
<dbReference type="GeneID" id="36560820"/>
<dbReference type="GO" id="GO:0016020">
    <property type="term" value="C:membrane"/>
    <property type="evidence" value="ECO:0007669"/>
    <property type="project" value="UniProtKB-SubCell"/>
</dbReference>
<dbReference type="InterPro" id="IPR049326">
    <property type="entry name" value="Rhodopsin_dom_fungi"/>
</dbReference>
<dbReference type="STRING" id="1392250.A0A2I2GCZ8"/>
<dbReference type="Proteomes" id="UP000234275">
    <property type="component" value="Unassembled WGS sequence"/>
</dbReference>
<dbReference type="VEuPathDB" id="FungiDB:P170DRAFT_474321"/>
<evidence type="ECO:0000256" key="1">
    <source>
        <dbReference type="ARBA" id="ARBA00004141"/>
    </source>
</evidence>
<proteinExistence type="inferred from homology"/>
<dbReference type="EMBL" id="MSFO01000003">
    <property type="protein sequence ID" value="PLB50766.1"/>
    <property type="molecule type" value="Genomic_DNA"/>
</dbReference>
<sequence>MASTALPPLPTELSSRAVSMVAVSTILETLALVTVTLRFVAKFRTRNIGIDDWLVLLAFVFATGLYITGMLICTIGYAGYHASELRPAIIERFLLLAYIDNIFYALTLPTIKIALLVMYRRIFPTRTFLYAAIAVGLVVLAWMVSVVIAQIFTCSPVQGSWDLAVAGGPQCIDQLKFYYGNSVSNVLTDVAILCLPMPMIWRLNLSRPKKWAVTGAFLAGGFVCISSIVRLSYLSDINNLDITYTLVAVGNWTSIETPLAVICACLPILPSLFRFKDPKTTSYNMSSRGGAGGSTLKSMRNDRSRDYETLDDGTLAESDREEKGVKVHDVV</sequence>
<keyword evidence="10" id="KW-1185">Reference proteome</keyword>
<feature type="transmembrane region" description="Helical" evidence="7">
    <location>
        <begin position="255"/>
        <end position="275"/>
    </location>
</feature>
<evidence type="ECO:0000259" key="8">
    <source>
        <dbReference type="Pfam" id="PF20684"/>
    </source>
</evidence>
<protein>
    <recommendedName>
        <fullName evidence="8">Rhodopsin domain-containing protein</fullName>
    </recommendedName>
</protein>
<dbReference type="OrthoDB" id="5417844at2759"/>
<comment type="subcellular location">
    <subcellularLocation>
        <location evidence="1">Membrane</location>
        <topology evidence="1">Multi-pass membrane protein</topology>
    </subcellularLocation>
</comment>
<evidence type="ECO:0000256" key="5">
    <source>
        <dbReference type="ARBA" id="ARBA00038359"/>
    </source>
</evidence>
<feature type="compositionally biased region" description="Basic and acidic residues" evidence="6">
    <location>
        <begin position="299"/>
        <end position="308"/>
    </location>
</feature>
<dbReference type="AlphaFoldDB" id="A0A2I2GCZ8"/>
<evidence type="ECO:0000313" key="10">
    <source>
        <dbReference type="Proteomes" id="UP000234275"/>
    </source>
</evidence>
<feature type="region of interest" description="Disordered" evidence="6">
    <location>
        <begin position="282"/>
        <end position="331"/>
    </location>
</feature>
<dbReference type="InterPro" id="IPR052337">
    <property type="entry name" value="SAT4-like"/>
</dbReference>
<gene>
    <name evidence="9" type="ORF">P170DRAFT_474321</name>
</gene>
<feature type="transmembrane region" description="Helical" evidence="7">
    <location>
        <begin position="53"/>
        <end position="80"/>
    </location>
</feature>
<feature type="transmembrane region" description="Helical" evidence="7">
    <location>
        <begin position="183"/>
        <end position="201"/>
    </location>
</feature>
<reference evidence="9 10" key="1">
    <citation type="submission" date="2016-12" db="EMBL/GenBank/DDBJ databases">
        <title>The genomes of Aspergillus section Nigri reveals drivers in fungal speciation.</title>
        <authorList>
            <consortium name="DOE Joint Genome Institute"/>
            <person name="Vesth T.C."/>
            <person name="Nybo J."/>
            <person name="Theobald S."/>
            <person name="Brandl J."/>
            <person name="Frisvad J.C."/>
            <person name="Nielsen K.F."/>
            <person name="Lyhne E.K."/>
            <person name="Kogle M.E."/>
            <person name="Kuo A."/>
            <person name="Riley R."/>
            <person name="Clum A."/>
            <person name="Nolan M."/>
            <person name="Lipzen A."/>
            <person name="Salamov A."/>
            <person name="Henrissat B."/>
            <person name="Wiebenga A."/>
            <person name="De Vries R.P."/>
            <person name="Grigoriev I.V."/>
            <person name="Mortensen U.H."/>
            <person name="Andersen M.R."/>
            <person name="Baker S.E."/>
        </authorList>
    </citation>
    <scope>NUCLEOTIDE SEQUENCE [LARGE SCALE GENOMIC DNA]</scope>
    <source>
        <strain evidence="9 10">IBT 23096</strain>
    </source>
</reference>
<feature type="transmembrane region" description="Helical" evidence="7">
    <location>
        <begin position="213"/>
        <end position="235"/>
    </location>
</feature>
<dbReference type="PANTHER" id="PTHR33048">
    <property type="entry name" value="PTH11-LIKE INTEGRAL MEMBRANE PROTEIN (AFU_ORTHOLOGUE AFUA_5G11245)"/>
    <property type="match status" value="1"/>
</dbReference>
<name>A0A2I2GCZ8_9EURO</name>
<organism evidence="9 10">
    <name type="scientific">Aspergillus steynii IBT 23096</name>
    <dbReference type="NCBI Taxonomy" id="1392250"/>
    <lineage>
        <taxon>Eukaryota</taxon>
        <taxon>Fungi</taxon>
        <taxon>Dikarya</taxon>
        <taxon>Ascomycota</taxon>
        <taxon>Pezizomycotina</taxon>
        <taxon>Eurotiomycetes</taxon>
        <taxon>Eurotiomycetidae</taxon>
        <taxon>Eurotiales</taxon>
        <taxon>Aspergillaceae</taxon>
        <taxon>Aspergillus</taxon>
        <taxon>Aspergillus subgen. Circumdati</taxon>
    </lineage>
</organism>
<dbReference type="RefSeq" id="XP_024706068.1">
    <property type="nucleotide sequence ID" value="XM_024853122.1"/>
</dbReference>
<evidence type="ECO:0000256" key="7">
    <source>
        <dbReference type="SAM" id="Phobius"/>
    </source>
</evidence>
<keyword evidence="3 7" id="KW-1133">Transmembrane helix</keyword>
<evidence type="ECO:0000256" key="6">
    <source>
        <dbReference type="SAM" id="MobiDB-lite"/>
    </source>
</evidence>
<comment type="caution">
    <text evidence="9">The sequence shown here is derived from an EMBL/GenBank/DDBJ whole genome shotgun (WGS) entry which is preliminary data.</text>
</comment>
<comment type="similarity">
    <text evidence="5">Belongs to the SAT4 family.</text>
</comment>